<dbReference type="GO" id="GO:0004349">
    <property type="term" value="F:glutamate 5-kinase activity"/>
    <property type="evidence" value="ECO:0007669"/>
    <property type="project" value="UniProtKB-UniRule"/>
</dbReference>
<comment type="pathway">
    <text evidence="8">Amino-acid biosynthesis; L-proline biosynthesis; L-glutamate 5-semialdehyde from L-glutamate: step 1/2.</text>
</comment>
<dbReference type="NCBIfam" id="TIGR01027">
    <property type="entry name" value="proB"/>
    <property type="match status" value="1"/>
</dbReference>
<dbReference type="Pfam" id="PF00696">
    <property type="entry name" value="AA_kinase"/>
    <property type="match status" value="1"/>
</dbReference>
<dbReference type="HAMAP" id="MF_00456">
    <property type="entry name" value="ProB"/>
    <property type="match status" value="1"/>
</dbReference>
<evidence type="ECO:0000256" key="7">
    <source>
        <dbReference type="ARBA" id="ARBA00022840"/>
    </source>
</evidence>
<feature type="region of interest" description="Disordered" evidence="9">
    <location>
        <begin position="1"/>
        <end position="26"/>
    </location>
</feature>
<evidence type="ECO:0000256" key="9">
    <source>
        <dbReference type="SAM" id="MobiDB-lite"/>
    </source>
</evidence>
<dbReference type="FunFam" id="3.40.1160.10:FF:000006">
    <property type="entry name" value="Glutamate 5-kinase"/>
    <property type="match status" value="1"/>
</dbReference>
<dbReference type="InterPro" id="IPR036393">
    <property type="entry name" value="AceGlu_kinase-like_sf"/>
</dbReference>
<gene>
    <name evidence="8 11" type="primary">proB</name>
    <name evidence="11" type="ORF">ACFQI8_09275</name>
</gene>
<dbReference type="GO" id="GO:0005737">
    <property type="term" value="C:cytoplasm"/>
    <property type="evidence" value="ECO:0007669"/>
    <property type="project" value="UniProtKB-SubCell"/>
</dbReference>
<evidence type="ECO:0000256" key="1">
    <source>
        <dbReference type="ARBA" id="ARBA00022490"/>
    </source>
</evidence>
<dbReference type="AlphaFoldDB" id="A0ABD5XKH0"/>
<name>A0ABD5XKH0_9EURY</name>
<keyword evidence="6 8" id="KW-0418">Kinase</keyword>
<dbReference type="EMBL" id="JBHTAB010000004">
    <property type="protein sequence ID" value="MFC7129588.1"/>
    <property type="molecule type" value="Genomic_DNA"/>
</dbReference>
<dbReference type="PRINTS" id="PR00474">
    <property type="entry name" value="GLU5KINASE"/>
</dbReference>
<feature type="binding site" evidence="8">
    <location>
        <position position="38"/>
    </location>
    <ligand>
        <name>ATP</name>
        <dbReference type="ChEBI" id="CHEBI:30616"/>
    </ligand>
</feature>
<organism evidence="11 12">
    <name type="scientific">Haloferax chudinovii</name>
    <dbReference type="NCBI Taxonomy" id="1109010"/>
    <lineage>
        <taxon>Archaea</taxon>
        <taxon>Methanobacteriati</taxon>
        <taxon>Methanobacteriota</taxon>
        <taxon>Stenosarchaea group</taxon>
        <taxon>Halobacteria</taxon>
        <taxon>Halobacteriales</taxon>
        <taxon>Haloferacaceae</taxon>
        <taxon>Haloferax</taxon>
    </lineage>
</organism>
<evidence type="ECO:0000256" key="2">
    <source>
        <dbReference type="ARBA" id="ARBA00022605"/>
    </source>
</evidence>
<evidence type="ECO:0000313" key="11">
    <source>
        <dbReference type="EMBL" id="MFC7129588.1"/>
    </source>
</evidence>
<dbReference type="PANTHER" id="PTHR43654:SF1">
    <property type="entry name" value="ISOPENTENYL PHOSPHATE KINASE"/>
    <property type="match status" value="1"/>
</dbReference>
<evidence type="ECO:0000259" key="10">
    <source>
        <dbReference type="Pfam" id="PF00696"/>
    </source>
</evidence>
<feature type="binding site" evidence="8">
    <location>
        <begin position="198"/>
        <end position="199"/>
    </location>
    <ligand>
        <name>ATP</name>
        <dbReference type="ChEBI" id="CHEBI:30616"/>
    </ligand>
</feature>
<dbReference type="GO" id="GO:0005524">
    <property type="term" value="F:ATP binding"/>
    <property type="evidence" value="ECO:0007669"/>
    <property type="project" value="UniProtKB-KW"/>
</dbReference>
<reference evidence="11 12" key="1">
    <citation type="journal article" date="2019" name="Int. J. Syst. Evol. Microbiol.">
        <title>The Global Catalogue of Microorganisms (GCM) 10K type strain sequencing project: providing services to taxonomists for standard genome sequencing and annotation.</title>
        <authorList>
            <consortium name="The Broad Institute Genomics Platform"/>
            <consortium name="The Broad Institute Genome Sequencing Center for Infectious Disease"/>
            <person name="Wu L."/>
            <person name="Ma J."/>
        </authorList>
    </citation>
    <scope>NUCLEOTIDE SEQUENCE [LARGE SCALE GENOMIC DNA]</scope>
    <source>
        <strain evidence="11 12">DSM 26526</strain>
    </source>
</reference>
<feature type="domain" description="Aspartate/glutamate/uridylate kinase" evidence="10">
    <location>
        <begin position="34"/>
        <end position="262"/>
    </location>
</feature>
<dbReference type="PANTHER" id="PTHR43654">
    <property type="entry name" value="GLUTAMATE 5-KINASE"/>
    <property type="match status" value="1"/>
</dbReference>
<comment type="caution">
    <text evidence="11">The sequence shown here is derived from an EMBL/GenBank/DDBJ whole genome shotgun (WGS) entry which is preliminary data.</text>
</comment>
<dbReference type="Proteomes" id="UP001596460">
    <property type="component" value="Unassembled WGS sequence"/>
</dbReference>
<evidence type="ECO:0000256" key="8">
    <source>
        <dbReference type="HAMAP-Rule" id="MF_00456"/>
    </source>
</evidence>
<keyword evidence="12" id="KW-1185">Reference proteome</keyword>
<evidence type="ECO:0000256" key="3">
    <source>
        <dbReference type="ARBA" id="ARBA00022650"/>
    </source>
</evidence>
<comment type="subcellular location">
    <subcellularLocation>
        <location evidence="8">Cytoplasm</location>
    </subcellularLocation>
</comment>
<evidence type="ECO:0000256" key="6">
    <source>
        <dbReference type="ARBA" id="ARBA00022777"/>
    </source>
</evidence>
<proteinExistence type="inferred from homology"/>
<feature type="binding site" evidence="8">
    <location>
        <position position="78"/>
    </location>
    <ligand>
        <name>substrate</name>
    </ligand>
</feature>
<dbReference type="GO" id="GO:0055129">
    <property type="term" value="P:L-proline biosynthetic process"/>
    <property type="evidence" value="ECO:0007669"/>
    <property type="project" value="UniProtKB-UniRule"/>
</dbReference>
<dbReference type="InterPro" id="IPR001057">
    <property type="entry name" value="Glu/AcGlu_kinase"/>
</dbReference>
<comment type="similarity">
    <text evidence="8">Belongs to the glutamate 5-kinase family.</text>
</comment>
<dbReference type="InterPro" id="IPR001048">
    <property type="entry name" value="Asp/Glu/Uridylate_kinase"/>
</dbReference>
<dbReference type="EC" id="2.7.2.11" evidence="8"/>
<dbReference type="CDD" id="cd04242">
    <property type="entry name" value="AAK_G5K_ProB"/>
    <property type="match status" value="1"/>
</dbReference>
<comment type="function">
    <text evidence="8">Catalyzes the transfer of a phosphate group to glutamate to form L-glutamate 5-phosphate.</text>
</comment>
<dbReference type="InterPro" id="IPR041739">
    <property type="entry name" value="G5K_ProB"/>
</dbReference>
<evidence type="ECO:0000256" key="4">
    <source>
        <dbReference type="ARBA" id="ARBA00022679"/>
    </source>
</evidence>
<evidence type="ECO:0000313" key="12">
    <source>
        <dbReference type="Proteomes" id="UP001596460"/>
    </source>
</evidence>
<keyword evidence="5 8" id="KW-0547">Nucleotide-binding</keyword>
<feature type="binding site" evidence="8">
    <location>
        <position position="178"/>
    </location>
    <ligand>
        <name>substrate</name>
    </ligand>
</feature>
<dbReference type="Gene3D" id="3.40.1160.10">
    <property type="entry name" value="Acetylglutamate kinase-like"/>
    <property type="match status" value="1"/>
</dbReference>
<dbReference type="RefSeq" id="WP_390244091.1">
    <property type="nucleotide sequence ID" value="NZ_JBHTAB010000004.1"/>
</dbReference>
<dbReference type="InterPro" id="IPR005715">
    <property type="entry name" value="Glu_5kinase/COase_Synthase"/>
</dbReference>
<keyword evidence="3 8" id="KW-0641">Proline biosynthesis</keyword>
<dbReference type="InterPro" id="IPR011529">
    <property type="entry name" value="Glu_5kinase"/>
</dbReference>
<keyword evidence="4 8" id="KW-0808">Transferase</keyword>
<protein>
    <recommendedName>
        <fullName evidence="8">Glutamate 5-kinase</fullName>
        <ecNumber evidence="8">2.7.2.11</ecNumber>
    </recommendedName>
    <alternativeName>
        <fullName evidence="8">Gamma-glutamyl kinase</fullName>
        <shortName evidence="8">GK</shortName>
    </alternativeName>
</protein>
<dbReference type="PIRSF" id="PIRSF000729">
    <property type="entry name" value="GK"/>
    <property type="match status" value="1"/>
</dbReference>
<keyword evidence="2 8" id="KW-0028">Amino-acid biosynthesis</keyword>
<keyword evidence="1 8" id="KW-0963">Cytoplasm</keyword>
<sequence length="292" mass="31098">MSELSETTEATESTAAVDPEAVAAARETAAEADRVIVKAGTNSLTDDDSNLDDDKLDKLVDDIESLLSRGKEVLLVSSGAVGAGIGRLDHPTADGDTLETSQALSTVGQSLLMHRYTESFERYDRKVAQILITQHDLENPERFTNFRNTVETLLEWGVVPIINENDAVATEELQIGDNDMISSNIAVGIGVDLLVTLTDVGGVYTGNPKEDPDAERIEVVGDNYGDVEDIVTASSTGGFGGIQTKVRGARDAAEYGIPAVIAQSTEPDVLAKIAERESVGTMFLPLDGELDD</sequence>
<keyword evidence="7 8" id="KW-0067">ATP-binding</keyword>
<dbReference type="SUPFAM" id="SSF53633">
    <property type="entry name" value="Carbamate kinase-like"/>
    <property type="match status" value="1"/>
</dbReference>
<feature type="binding site" evidence="8">
    <location>
        <position position="166"/>
    </location>
    <ligand>
        <name>substrate</name>
    </ligand>
</feature>
<evidence type="ECO:0000256" key="5">
    <source>
        <dbReference type="ARBA" id="ARBA00022741"/>
    </source>
</evidence>
<comment type="catalytic activity">
    <reaction evidence="8">
        <text>L-glutamate + ATP = L-glutamyl 5-phosphate + ADP</text>
        <dbReference type="Rhea" id="RHEA:14877"/>
        <dbReference type="ChEBI" id="CHEBI:29985"/>
        <dbReference type="ChEBI" id="CHEBI:30616"/>
        <dbReference type="ChEBI" id="CHEBI:58274"/>
        <dbReference type="ChEBI" id="CHEBI:456216"/>
        <dbReference type="EC" id="2.7.2.11"/>
    </reaction>
</comment>
<comment type="caution">
    <text evidence="8">Lacks conserved residue(s) required for the propagation of feature annotation.</text>
</comment>
<accession>A0ABD5XKH0</accession>